<dbReference type="PANTHER" id="PTHR35480:SF1">
    <property type="entry name" value="MATERNAL EFFECT EMBRYO ARREST 22"/>
    <property type="match status" value="1"/>
</dbReference>
<feature type="coiled-coil region" evidence="1">
    <location>
        <begin position="110"/>
        <end position="185"/>
    </location>
</feature>
<feature type="coiled-coil region" evidence="1">
    <location>
        <begin position="430"/>
        <end position="568"/>
    </location>
</feature>
<reference evidence="3 4" key="1">
    <citation type="submission" date="2019-07" db="EMBL/GenBank/DDBJ databases">
        <title>De Novo Assembly of kiwifruit Actinidia rufa.</title>
        <authorList>
            <person name="Sugita-Konishi S."/>
            <person name="Sato K."/>
            <person name="Mori E."/>
            <person name="Abe Y."/>
            <person name="Kisaki G."/>
            <person name="Hamano K."/>
            <person name="Suezawa K."/>
            <person name="Otani M."/>
            <person name="Fukuda T."/>
            <person name="Manabe T."/>
            <person name="Gomi K."/>
            <person name="Tabuchi M."/>
            <person name="Akimitsu K."/>
            <person name="Kataoka I."/>
        </authorList>
    </citation>
    <scope>NUCLEOTIDE SEQUENCE [LARGE SCALE GENOMIC DNA]</scope>
    <source>
        <strain evidence="4">cv. Fuchu</strain>
    </source>
</reference>
<sequence length="1597" mass="179265">MEVDVVVKHLAMNPCCATLKEKYAKLEATRNALRKGVKIQNELIDKLQNENLNLKKAYDEAKVEADTERQEKEKELAVRVYLENEICALKSEMLSLQQKSSQAQNVDGEIMLLQTRLSEGETEINRLKELVEKERMNAESERKKAEAEKKEAVKAQKIVEAAKSRADEEKRLADLERKKSEENRVLLDKLKSEADEARAILTLEVKVEEANKKHEAEGSQAQNVAGEVMLLQTRLSEGETKINRLKELLEKERMNAESERKKAEAEKKEVIKARKNVEAEKSMADEEKRLADLERKKSEENRILLDKLKSEADEARTKLTLEVFKVEEANKKLEAERKKAIKEKKRADSATAKAEEQRNLAEVNQKNAIEEKCHADNLSQQLEEHTQRIEKLQKEMDEIVSSQKLVKAPADLSDKQMKDKNAEVKVGLPLEMLKREIDESKLVLEDLKSEKINKRLREEKQKVAREKKRADSEMRKAEEHRKVAEVNKQKATEEKHRADRLAQLLEDDRLRMEELQKEILKLASSKTLFQAPAVSPDKPENANMKLLKEKLKLKKKQLKHTKEIVKLEIGRNKILQQELHHLKKECVQFSHHLGILSKYFLCCSEGRDDLEKTDTPSLNLKGGHFSKEPQQPPHLHCGNELVRPGCRALETSDYVKQAMECTAPLLPFTGGNYTHGISGIDSKMEPLLRGSNRKILQSSAINSSTSSFSDRPLMGSQERHGFSVTTSATVAEKKTKSQSNISNLSGEVTKTRDNENLSVRGRKAGDGKKRRILNAVKSIEHIYSEDKNWHLRMEEKLSMLYGMLNSQMGKSLQQESCMLSNLECSPDAEQAKAHKKRKVRHEAAALHHLCGSDELNDVEGTRGADKANLCTQAFLCSNELRGTVQACKDGIGDCGRSIRENFASSEELMKGNYMKLLDLDNAVDEECYRRAIQVPLSPNLPVIEFQSSETLEIDNTNCTVDESSYEGFSSGKANHMRSCNFDIVNVEIDYSKLKSGTSETSQVPPLNKNDVTIDPLENVANNGNGQCNTVYENNTCGHRMWAKSAELRISDLYSSGYKGTNTSCQSTLVCASDDIPRYYVVFSDTKDSSSISRIFRATGICISLCFLIDRTNLVVQKILPALSKIEDLLPKEKACVFFSVLLHIFSHVLEKSGNFLKMDSVLQLDSLSGCMHTVISDRQMRSMLADLCVSGELLTLIESFLIDRRILVRGNVSSESFPLCGSRINILLNEEDITWSNKMASAHQVVAGSILLAALCASINHIGFLCEASYNIFRMRELGSSLVLTILHVFAHVCGSKYLSHKDYSMVMTVMKSLVAFLENASLSNDSTTYRPSTSEVWPEFPKCTKCPFSGDAVSVDIVVSLLLQKLQNYALVATIHQDPKESANSLNSQLLSSNEKTENAVGHKGEFQPTNCSASCCLIKFDMLTSELNSVCDGNFCHFSDIISLVELIACNMSWDWTCKNIISQLFKLLESGVQDTFFAATVILLGKLGRLGVDASGYEDNCVENLRSSLSAFLCQNSSRKLGLPAQIGTVNALLALLNLNFEELINSSVELPAVVSPSNPADCIREWYSIMSYEQQSLAFNLLQSVSACSFRPR</sequence>
<dbReference type="EMBL" id="BJWL01000009">
    <property type="protein sequence ID" value="GFY94595.1"/>
    <property type="molecule type" value="Genomic_DNA"/>
</dbReference>
<evidence type="ECO:0000313" key="3">
    <source>
        <dbReference type="EMBL" id="GFY94595.1"/>
    </source>
</evidence>
<evidence type="ECO:0000313" key="4">
    <source>
        <dbReference type="Proteomes" id="UP000585474"/>
    </source>
</evidence>
<feature type="compositionally biased region" description="Polar residues" evidence="2">
    <location>
        <begin position="737"/>
        <end position="746"/>
    </location>
</feature>
<dbReference type="Proteomes" id="UP000585474">
    <property type="component" value="Unassembled WGS sequence"/>
</dbReference>
<feature type="region of interest" description="Disordered" evidence="2">
    <location>
        <begin position="341"/>
        <end position="365"/>
    </location>
</feature>
<organism evidence="3 4">
    <name type="scientific">Actinidia rufa</name>
    <dbReference type="NCBI Taxonomy" id="165716"/>
    <lineage>
        <taxon>Eukaryota</taxon>
        <taxon>Viridiplantae</taxon>
        <taxon>Streptophyta</taxon>
        <taxon>Embryophyta</taxon>
        <taxon>Tracheophyta</taxon>
        <taxon>Spermatophyta</taxon>
        <taxon>Magnoliopsida</taxon>
        <taxon>eudicotyledons</taxon>
        <taxon>Gunneridae</taxon>
        <taxon>Pentapetalae</taxon>
        <taxon>asterids</taxon>
        <taxon>Ericales</taxon>
        <taxon>Actinidiaceae</taxon>
        <taxon>Actinidia</taxon>
    </lineage>
</organism>
<evidence type="ECO:0000256" key="2">
    <source>
        <dbReference type="SAM" id="MobiDB-lite"/>
    </source>
</evidence>
<keyword evidence="1" id="KW-0175">Coiled coil</keyword>
<gene>
    <name evidence="3" type="ORF">Acr_09g0010410</name>
</gene>
<dbReference type="PANTHER" id="PTHR35480">
    <property type="entry name" value="MATERNAL EFFECT EMBRYO ARREST 22"/>
    <property type="match status" value="1"/>
</dbReference>
<comment type="caution">
    <text evidence="3">The sequence shown here is derived from an EMBL/GenBank/DDBJ whole genome shotgun (WGS) entry which is preliminary data.</text>
</comment>
<protein>
    <submittedName>
        <fullName evidence="3">Maternal effect embryo arrest 22</fullName>
    </submittedName>
</protein>
<name>A0A7J0F7D1_9ERIC</name>
<feature type="compositionally biased region" description="Basic and acidic residues" evidence="2">
    <location>
        <begin position="345"/>
        <end position="359"/>
    </location>
</feature>
<feature type="coiled-coil region" evidence="1">
    <location>
        <begin position="16"/>
        <end position="75"/>
    </location>
</feature>
<feature type="region of interest" description="Disordered" evidence="2">
    <location>
        <begin position="723"/>
        <end position="746"/>
    </location>
</feature>
<accession>A0A7J0F7D1</accession>
<evidence type="ECO:0000256" key="1">
    <source>
        <dbReference type="SAM" id="Coils"/>
    </source>
</evidence>
<proteinExistence type="predicted"/>
<keyword evidence="4" id="KW-1185">Reference proteome</keyword>
<dbReference type="OrthoDB" id="1933275at2759"/>